<dbReference type="EMBL" id="JABAHT010000048">
    <property type="protein sequence ID" value="KAF4667816.1"/>
    <property type="molecule type" value="Genomic_DNA"/>
</dbReference>
<dbReference type="PANTHER" id="PTHR21327:SF18">
    <property type="entry name" value="3,4-DIHYDROXY-2-BUTANONE 4-PHOSPHATE SYNTHASE"/>
    <property type="match status" value="1"/>
</dbReference>
<dbReference type="NCBIfam" id="TIGR00506">
    <property type="entry name" value="ribB"/>
    <property type="match status" value="1"/>
</dbReference>
<dbReference type="Proteomes" id="UP000570595">
    <property type="component" value="Unassembled WGS sequence"/>
</dbReference>
<feature type="domain" description="GTP cyclohydrolase II" evidence="12">
    <location>
        <begin position="270"/>
        <end position="419"/>
    </location>
</feature>
<dbReference type="SUPFAM" id="SSF55821">
    <property type="entry name" value="YrdC/RibB"/>
    <property type="match status" value="1"/>
</dbReference>
<keyword evidence="7" id="KW-0547">Nucleotide-binding</keyword>
<dbReference type="InterPro" id="IPR000422">
    <property type="entry name" value="DHBP_synthase_RibB"/>
</dbReference>
<keyword evidence="5" id="KW-0686">Riboflavin biosynthesis</keyword>
<comment type="pathway">
    <text evidence="3">Cofactor biosynthesis; riboflavin biosynthesis; 2-hydroxy-3-oxobutyl phosphate from D-ribulose 5-phosphate: step 1/1.</text>
</comment>
<evidence type="ECO:0000313" key="14">
    <source>
        <dbReference type="EMBL" id="KAF4673495.1"/>
    </source>
</evidence>
<evidence type="ECO:0000256" key="9">
    <source>
        <dbReference type="ARBA" id="ARBA00022833"/>
    </source>
</evidence>
<evidence type="ECO:0000313" key="13">
    <source>
        <dbReference type="EMBL" id="KAF4667816.1"/>
    </source>
</evidence>
<comment type="pathway">
    <text evidence="2">Cofactor biosynthesis; riboflavin biosynthesis; 5-amino-6-(D-ribitylamino)uracil from GTP: step 1/4.</text>
</comment>
<comment type="cofactor">
    <cofactor evidence="1">
        <name>Zn(2+)</name>
        <dbReference type="ChEBI" id="CHEBI:29105"/>
    </cofactor>
</comment>
<dbReference type="EMBL" id="JABANN010000049">
    <property type="protein sequence ID" value="KAF4673495.1"/>
    <property type="molecule type" value="Genomic_DNA"/>
</dbReference>
<evidence type="ECO:0000313" key="16">
    <source>
        <dbReference type="Proteomes" id="UP000572268"/>
    </source>
</evidence>
<dbReference type="InterPro" id="IPR000926">
    <property type="entry name" value="RibA"/>
</dbReference>
<dbReference type="OrthoDB" id="60371at2759"/>
<dbReference type="PANTHER" id="PTHR21327">
    <property type="entry name" value="GTP CYCLOHYDROLASE II-RELATED"/>
    <property type="match status" value="1"/>
</dbReference>
<evidence type="ECO:0000256" key="8">
    <source>
        <dbReference type="ARBA" id="ARBA00022801"/>
    </source>
</evidence>
<dbReference type="InterPro" id="IPR017945">
    <property type="entry name" value="DHBP_synth_RibB-like_a/b_dom"/>
</dbReference>
<dbReference type="PIRSF" id="PIRSF001259">
    <property type="entry name" value="RibA"/>
    <property type="match status" value="1"/>
</dbReference>
<keyword evidence="6" id="KW-0479">Metal-binding</keyword>
<dbReference type="InterPro" id="IPR032677">
    <property type="entry name" value="GTP_cyclohydro_II"/>
</dbReference>
<dbReference type="Gene3D" id="3.40.50.10990">
    <property type="entry name" value="GTP cyclohydrolase II"/>
    <property type="match status" value="1"/>
</dbReference>
<comment type="caution">
    <text evidence="14">The sequence shown here is derived from an EMBL/GenBank/DDBJ whole genome shotgun (WGS) entry which is preliminary data.</text>
</comment>
<dbReference type="GO" id="GO:0046872">
    <property type="term" value="F:metal ion binding"/>
    <property type="evidence" value="ECO:0007669"/>
    <property type="project" value="UniProtKB-KW"/>
</dbReference>
<dbReference type="SUPFAM" id="SSF142695">
    <property type="entry name" value="RibA-like"/>
    <property type="match status" value="1"/>
</dbReference>
<keyword evidence="9" id="KW-0862">Zinc</keyword>
<sequence length="484" mass="54042">MDPQDRANVEGAINAFREGKMVMVMDRLDRENECDFMISARGCTKQDMAFMIRYSTGIVCIVTDKKRLDTFGLHVATPNNTDSNGTNFHVATDHIPTTTTGVSAQDRVNTLKAFMDLNNSAEDFSKPGHMFPLCARPGGLTERDGHTESAYDLCRLAGVETVAGIAEMMDDEGEMMRLEDCKAFARDHQIPLSGSDRFKEADESPSRTRLAKIKKLITTVSLKEYATQYSDIYNTHPDEVTNTTTIVEDNRPPPIEMLSSCRVPLHHLRYTSHCDLRVYRGCSDPSLEIVTLIKGNVDGESDVPVRVHSECFTGDVLRSMKCDCGDQLLDFLVTLDEEERAVLLYIRGHEGRGIGLANKIKAYNLQDEDGLDTVESNLKLGYAPDCREFADARRALKHLGIRSVMLYTNNPAKVAALGELVSEVRAVPARPNRNNIDYLRTKQVKFNHLTVLRSPRYGSESGELSPVTTAGEDESGYFYNELMD</sequence>
<evidence type="ECO:0000256" key="10">
    <source>
        <dbReference type="ARBA" id="ARBA00023134"/>
    </source>
</evidence>
<dbReference type="GO" id="GO:0008686">
    <property type="term" value="F:3,4-dihydroxy-2-butanone-4-phosphate synthase activity"/>
    <property type="evidence" value="ECO:0007669"/>
    <property type="project" value="InterPro"/>
</dbReference>
<dbReference type="InterPro" id="IPR036144">
    <property type="entry name" value="RibA-like_sf"/>
</dbReference>
<keyword evidence="10" id="KW-0342">GTP-binding</keyword>
<dbReference type="GO" id="GO:0003935">
    <property type="term" value="F:GTP cyclohydrolase II activity"/>
    <property type="evidence" value="ECO:0007669"/>
    <property type="project" value="UniProtKB-EC"/>
</dbReference>
<accession>A0A7J6MPJ0</accession>
<dbReference type="GO" id="GO:0005525">
    <property type="term" value="F:GTP binding"/>
    <property type="evidence" value="ECO:0007669"/>
    <property type="project" value="UniProtKB-KW"/>
</dbReference>
<evidence type="ECO:0000256" key="6">
    <source>
        <dbReference type="ARBA" id="ARBA00022723"/>
    </source>
</evidence>
<gene>
    <name evidence="14" type="primary">RIB1_2</name>
    <name evidence="14" type="ORF">FOL46_007104</name>
    <name evidence="13" type="ORF">FOZ61_007709</name>
</gene>
<name>A0A7J6MPJ0_PEROL</name>
<dbReference type="Gene3D" id="3.90.870.10">
    <property type="entry name" value="DHBP synthase"/>
    <property type="match status" value="1"/>
</dbReference>
<dbReference type="GO" id="GO:0009231">
    <property type="term" value="P:riboflavin biosynthetic process"/>
    <property type="evidence" value="ECO:0007669"/>
    <property type="project" value="UniProtKB-UniPathway"/>
</dbReference>
<evidence type="ECO:0000256" key="7">
    <source>
        <dbReference type="ARBA" id="ARBA00022741"/>
    </source>
</evidence>
<keyword evidence="8 14" id="KW-0378">Hydrolase</keyword>
<dbReference type="Proteomes" id="UP000572268">
    <property type="component" value="Unassembled WGS sequence"/>
</dbReference>
<evidence type="ECO:0000256" key="5">
    <source>
        <dbReference type="ARBA" id="ARBA00022619"/>
    </source>
</evidence>
<dbReference type="Pfam" id="PF00926">
    <property type="entry name" value="DHBP_synthase"/>
    <property type="match status" value="1"/>
</dbReference>
<dbReference type="UniPathway" id="UPA00275">
    <property type="reaction ID" value="UER00400"/>
</dbReference>
<evidence type="ECO:0000256" key="4">
    <source>
        <dbReference type="ARBA" id="ARBA00005520"/>
    </source>
</evidence>
<evidence type="ECO:0000259" key="12">
    <source>
        <dbReference type="Pfam" id="PF00925"/>
    </source>
</evidence>
<proteinExistence type="inferred from homology"/>
<dbReference type="AlphaFoldDB" id="A0A7J6MPJ0"/>
<reference evidence="15 16" key="1">
    <citation type="submission" date="2020-04" db="EMBL/GenBank/DDBJ databases">
        <title>Perkinsus olseni comparative genomics.</title>
        <authorList>
            <person name="Bogema D.R."/>
        </authorList>
    </citation>
    <scope>NUCLEOTIDE SEQUENCE [LARGE SCALE GENOMIC DNA]</scope>
    <source>
        <strain evidence="13">ATCC PRA-179</strain>
        <strain evidence="14">ATCC PRA-31</strain>
    </source>
</reference>
<protein>
    <submittedName>
        <fullName evidence="14">GTP cyclohydrolase II</fullName>
    </submittedName>
</protein>
<dbReference type="NCBIfam" id="NF001591">
    <property type="entry name" value="PRK00393.1"/>
    <property type="match status" value="1"/>
</dbReference>
<dbReference type="CDD" id="cd00641">
    <property type="entry name" value="GTP_cyclohydro2"/>
    <property type="match status" value="1"/>
</dbReference>
<evidence type="ECO:0000313" key="15">
    <source>
        <dbReference type="Proteomes" id="UP000570595"/>
    </source>
</evidence>
<dbReference type="Pfam" id="PF00925">
    <property type="entry name" value="GTP_cyclohydro2"/>
    <property type="match status" value="1"/>
</dbReference>
<evidence type="ECO:0000256" key="1">
    <source>
        <dbReference type="ARBA" id="ARBA00001947"/>
    </source>
</evidence>
<evidence type="ECO:0000256" key="2">
    <source>
        <dbReference type="ARBA" id="ARBA00004853"/>
    </source>
</evidence>
<comment type="catalytic activity">
    <reaction evidence="11">
        <text>GTP + 4 H2O = 2,5-diamino-6-hydroxy-4-(5-phosphoribosylamino)-pyrimidine + formate + 2 phosphate + 3 H(+)</text>
        <dbReference type="Rhea" id="RHEA:23704"/>
        <dbReference type="ChEBI" id="CHEBI:15377"/>
        <dbReference type="ChEBI" id="CHEBI:15378"/>
        <dbReference type="ChEBI" id="CHEBI:15740"/>
        <dbReference type="ChEBI" id="CHEBI:37565"/>
        <dbReference type="ChEBI" id="CHEBI:43474"/>
        <dbReference type="ChEBI" id="CHEBI:58614"/>
        <dbReference type="EC" id="3.5.4.25"/>
    </reaction>
</comment>
<organism evidence="14 16">
    <name type="scientific">Perkinsus olseni</name>
    <name type="common">Perkinsus atlanticus</name>
    <dbReference type="NCBI Taxonomy" id="32597"/>
    <lineage>
        <taxon>Eukaryota</taxon>
        <taxon>Sar</taxon>
        <taxon>Alveolata</taxon>
        <taxon>Perkinsozoa</taxon>
        <taxon>Perkinsea</taxon>
        <taxon>Perkinsida</taxon>
        <taxon>Perkinsidae</taxon>
        <taxon>Perkinsus</taxon>
    </lineage>
</organism>
<comment type="similarity">
    <text evidence="4">In the N-terminal section; belongs to the DHBP synthase family.</text>
</comment>
<dbReference type="GO" id="GO:0005829">
    <property type="term" value="C:cytosol"/>
    <property type="evidence" value="ECO:0007669"/>
    <property type="project" value="TreeGrafter"/>
</dbReference>
<evidence type="ECO:0000256" key="11">
    <source>
        <dbReference type="ARBA" id="ARBA00049295"/>
    </source>
</evidence>
<evidence type="ECO:0000256" key="3">
    <source>
        <dbReference type="ARBA" id="ARBA00004904"/>
    </source>
</evidence>